<dbReference type="RefSeq" id="WP_131278077.1">
    <property type="nucleotide sequence ID" value="NZ_CP031395.1"/>
</dbReference>
<evidence type="ECO:0000313" key="10">
    <source>
        <dbReference type="EMBL" id="QBK04068.1"/>
    </source>
</evidence>
<feature type="transmembrane region" description="Helical" evidence="7">
    <location>
        <begin position="602"/>
        <end position="624"/>
    </location>
</feature>
<dbReference type="InterPro" id="IPR028250">
    <property type="entry name" value="DsbDN"/>
</dbReference>
<feature type="transmembrane region" description="Helical" evidence="7">
    <location>
        <begin position="552"/>
        <end position="570"/>
    </location>
</feature>
<feature type="domain" description="Cytochrome C biogenesis protein transmembrane" evidence="8">
    <location>
        <begin position="354"/>
        <end position="565"/>
    </location>
</feature>
<dbReference type="OrthoDB" id="9811036at2"/>
<dbReference type="PROSITE" id="PS00194">
    <property type="entry name" value="THIOREDOXIN_1"/>
    <property type="match status" value="1"/>
</dbReference>
<proteinExistence type="predicted"/>
<dbReference type="Pfam" id="PF13899">
    <property type="entry name" value="Thioredoxin_7"/>
    <property type="match status" value="1"/>
</dbReference>
<dbReference type="GO" id="GO:0015035">
    <property type="term" value="F:protein-disulfide reductase activity"/>
    <property type="evidence" value="ECO:0007669"/>
    <property type="project" value="TreeGrafter"/>
</dbReference>
<keyword evidence="4 7" id="KW-1133">Transmembrane helix</keyword>
<dbReference type="InterPro" id="IPR036249">
    <property type="entry name" value="Thioredoxin-like_sf"/>
</dbReference>
<evidence type="ECO:0000256" key="4">
    <source>
        <dbReference type="ARBA" id="ARBA00022989"/>
    </source>
</evidence>
<feature type="transmembrane region" description="Helical" evidence="7">
    <location>
        <begin position="352"/>
        <end position="376"/>
    </location>
</feature>
<reference evidence="10 11" key="1">
    <citation type="submission" date="2018-07" db="EMBL/GenBank/DDBJ databases">
        <title>Exploring interactions and the metabolic potential of the ultra-small soil bacteria Hylemonella gracilis.</title>
        <authorList>
            <person name="Tyc O."/>
            <person name="Kulkarni P."/>
            <person name="Gawehns F."/>
            <person name="Hundscheid M."/>
            <person name="Zweers H."/>
            <person name="Garbeva P."/>
        </authorList>
    </citation>
    <scope>NUCLEOTIDE SEQUENCE [LARGE SCALE GENOMIC DNA]</scope>
    <source>
        <strain evidence="10 11">NS1</strain>
    </source>
</reference>
<feature type="transmembrane region" description="Helical" evidence="7">
    <location>
        <begin position="478"/>
        <end position="502"/>
    </location>
</feature>
<keyword evidence="3" id="KW-0201">Cytochrome c-type biogenesis</keyword>
<evidence type="ECO:0000313" key="11">
    <source>
        <dbReference type="Proteomes" id="UP000292939"/>
    </source>
</evidence>
<comment type="subcellular location">
    <subcellularLocation>
        <location evidence="1">Membrane</location>
        <topology evidence="1">Multi-pass membrane protein</topology>
    </subcellularLocation>
</comment>
<dbReference type="KEGG" id="hgr:DW355_04095"/>
<dbReference type="CDD" id="cd02953">
    <property type="entry name" value="DsbDgamma"/>
    <property type="match status" value="1"/>
</dbReference>
<dbReference type="InterPro" id="IPR003834">
    <property type="entry name" value="Cyt_c_assmbl_TM_dom"/>
</dbReference>
<dbReference type="GO" id="GO:0045454">
    <property type="term" value="P:cell redox homeostasis"/>
    <property type="evidence" value="ECO:0007669"/>
    <property type="project" value="TreeGrafter"/>
</dbReference>
<dbReference type="InterPro" id="IPR035671">
    <property type="entry name" value="DsbD_gamma"/>
</dbReference>
<protein>
    <submittedName>
        <fullName evidence="10">Protein-disulfide reductase</fullName>
    </submittedName>
</protein>
<accession>A0A4P6UFT2</accession>
<evidence type="ECO:0000256" key="1">
    <source>
        <dbReference type="ARBA" id="ARBA00004141"/>
    </source>
</evidence>
<sequence length="753" mass="79565">MLRRPRLSSATSTVTHTVAAGLLILLVLLSLCGTAHAQSFLGNPVMGSGAAVQTAQARTELIAHAPEGIAPGQTFWVGLRIAHAKDWHTYWKNPGDSGLPTELQWTLPPGIAAGEVDWPAPKKFAIGSTDPLINYGYEDTVLLPVPLTVGTDFRSAPGQNELTIQLHASWLICRSECIPEEGRYTLRVPLRGATTVHTAAFEAARQARPQVLAVGKSRLDIEGGQLKLTVAGLPDRLRGQKLDAFPETAEVLSPSAPWTQAWQGALWTASLPISPQRSASPDRMPMVLSLASSPAVHGNTREGWRVELPVRTPWPAAAVPIALTPALQAALDANASSANRALLAPQTSSPTLLAALVLALLGGLLLNLMPCVLPILAIKVLGFAQHAQDRRALRLGGLAYTAGVLLSVLALGLTLLGLRSAGESLGWGFQLQSPAMVATLAALFTVIALNLAGLFEFGQWAPGRLATLQARHPTLDALLTGVLAVVVASPCTAPFMGAALGLTATLPAAQALAIFAALGLGLALPYLAASFIPAVARLLPRPGAWMLTLRRVLAFPMLLTVVWLVWVLGHQSGVDGAATLLVLLVLLTALIWVLTLNGRARLALSALVLIAGTWFAATVGPTMFTEAASTPQAQTGDARWQAWSPAREQALLAEGRAVFVDYTAAWCVTCQVNKRTTLNDAEVLRAFAAHDVVLLRADWTRRDPAIGAALTALGRGGVPVYVLHRPARPEARAPLVLSELLSPGEVRRALDTL</sequence>
<evidence type="ECO:0000259" key="9">
    <source>
        <dbReference type="Pfam" id="PF11412"/>
    </source>
</evidence>
<dbReference type="EMBL" id="CP031395">
    <property type="protein sequence ID" value="QBK04068.1"/>
    <property type="molecule type" value="Genomic_DNA"/>
</dbReference>
<dbReference type="InterPro" id="IPR017937">
    <property type="entry name" value="Thioredoxin_CS"/>
</dbReference>
<dbReference type="PANTHER" id="PTHR32234:SF3">
    <property type="entry name" value="SUPPRESSION OF COPPER SENSITIVITY PROTEIN"/>
    <property type="match status" value="1"/>
</dbReference>
<dbReference type="AlphaFoldDB" id="A0A4P6UFT2"/>
<evidence type="ECO:0000256" key="5">
    <source>
        <dbReference type="ARBA" id="ARBA00023136"/>
    </source>
</evidence>
<keyword evidence="2 7" id="KW-0812">Transmembrane</keyword>
<evidence type="ECO:0000259" key="8">
    <source>
        <dbReference type="Pfam" id="PF02683"/>
    </source>
</evidence>
<gene>
    <name evidence="10" type="ORF">DW355_04095</name>
</gene>
<evidence type="ECO:0000256" key="7">
    <source>
        <dbReference type="SAM" id="Phobius"/>
    </source>
</evidence>
<feature type="transmembrane region" description="Helical" evidence="7">
    <location>
        <begin position="397"/>
        <end position="416"/>
    </location>
</feature>
<keyword evidence="5 7" id="KW-0472">Membrane</keyword>
<dbReference type="GO" id="GO:0017004">
    <property type="term" value="P:cytochrome complex assembly"/>
    <property type="evidence" value="ECO:0007669"/>
    <property type="project" value="UniProtKB-KW"/>
</dbReference>
<feature type="domain" description="Thiol:disulfide interchange protein DsbD N-terminal" evidence="9">
    <location>
        <begin position="70"/>
        <end position="186"/>
    </location>
</feature>
<name>A0A4P6UFT2_9BURK</name>
<feature type="transmembrane region" description="Helical" evidence="7">
    <location>
        <begin position="436"/>
        <end position="457"/>
    </location>
</feature>
<feature type="transmembrane region" description="Helical" evidence="7">
    <location>
        <begin position="508"/>
        <end position="532"/>
    </location>
</feature>
<keyword evidence="6" id="KW-0676">Redox-active center</keyword>
<dbReference type="GO" id="GO:0016020">
    <property type="term" value="C:membrane"/>
    <property type="evidence" value="ECO:0007669"/>
    <property type="project" value="UniProtKB-SubCell"/>
</dbReference>
<dbReference type="SUPFAM" id="SSF52833">
    <property type="entry name" value="Thioredoxin-like"/>
    <property type="match status" value="1"/>
</dbReference>
<dbReference type="Pfam" id="PF02683">
    <property type="entry name" value="DsbD_TM"/>
    <property type="match status" value="1"/>
</dbReference>
<feature type="transmembrane region" description="Helical" evidence="7">
    <location>
        <begin position="576"/>
        <end position="595"/>
    </location>
</feature>
<organism evidence="10 11">
    <name type="scientific">Hylemonella gracilis</name>
    <dbReference type="NCBI Taxonomy" id="80880"/>
    <lineage>
        <taxon>Bacteria</taxon>
        <taxon>Pseudomonadati</taxon>
        <taxon>Pseudomonadota</taxon>
        <taxon>Betaproteobacteria</taxon>
        <taxon>Burkholderiales</taxon>
        <taxon>Comamonadaceae</taxon>
        <taxon>Hylemonella</taxon>
    </lineage>
</organism>
<evidence type="ECO:0000256" key="6">
    <source>
        <dbReference type="ARBA" id="ARBA00023284"/>
    </source>
</evidence>
<evidence type="ECO:0000256" key="2">
    <source>
        <dbReference type="ARBA" id="ARBA00022692"/>
    </source>
</evidence>
<evidence type="ECO:0000256" key="3">
    <source>
        <dbReference type="ARBA" id="ARBA00022748"/>
    </source>
</evidence>
<dbReference type="Gene3D" id="3.40.30.10">
    <property type="entry name" value="Glutaredoxin"/>
    <property type="match status" value="1"/>
</dbReference>
<dbReference type="PANTHER" id="PTHR32234">
    <property type="entry name" value="THIOL:DISULFIDE INTERCHANGE PROTEIN DSBD"/>
    <property type="match status" value="1"/>
</dbReference>
<dbReference type="Pfam" id="PF11412">
    <property type="entry name" value="DsbD_N"/>
    <property type="match status" value="1"/>
</dbReference>
<dbReference type="Proteomes" id="UP000292939">
    <property type="component" value="Chromosome"/>
</dbReference>